<proteinExistence type="predicted"/>
<keyword evidence="1" id="KW-0812">Transmembrane</keyword>
<evidence type="ECO:0008006" key="4">
    <source>
        <dbReference type="Google" id="ProtNLM"/>
    </source>
</evidence>
<evidence type="ECO:0000256" key="1">
    <source>
        <dbReference type="SAM" id="Phobius"/>
    </source>
</evidence>
<evidence type="ECO:0000313" key="3">
    <source>
        <dbReference type="Proteomes" id="UP000034212"/>
    </source>
</evidence>
<keyword evidence="1" id="KW-0472">Membrane</keyword>
<keyword evidence="1" id="KW-1133">Transmembrane helix</keyword>
<sequence>MERVLAVNIGTDITPTIGQFDTFGALVNVIIRNAYVLAGIITLLLLVFGGFTFIMGAGGGDTKKLEQGKQAITGAVIGLIIVVTSYWIVQIVGLVTGVPLLTP</sequence>
<dbReference type="Proteomes" id="UP000034212">
    <property type="component" value="Unassembled WGS sequence"/>
</dbReference>
<gene>
    <name evidence="2" type="ORF">UY08_C0010G0009</name>
</gene>
<name>A0A0G1VRF8_9BACT</name>
<dbReference type="EMBL" id="LCOQ01000010">
    <property type="protein sequence ID" value="KKU80763.1"/>
    <property type="molecule type" value="Genomic_DNA"/>
</dbReference>
<dbReference type="AlphaFoldDB" id="A0A0G1VRF8"/>
<protein>
    <recommendedName>
        <fullName evidence="4">Integral membrane protein</fullName>
    </recommendedName>
</protein>
<comment type="caution">
    <text evidence="2">The sequence shown here is derived from an EMBL/GenBank/DDBJ whole genome shotgun (WGS) entry which is preliminary data.</text>
</comment>
<reference evidence="2 3" key="1">
    <citation type="journal article" date="2015" name="Nature">
        <title>rRNA introns, odd ribosomes, and small enigmatic genomes across a large radiation of phyla.</title>
        <authorList>
            <person name="Brown C.T."/>
            <person name="Hug L.A."/>
            <person name="Thomas B.C."/>
            <person name="Sharon I."/>
            <person name="Castelle C.J."/>
            <person name="Singh A."/>
            <person name="Wilkins M.J."/>
            <person name="Williams K.H."/>
            <person name="Banfield J.F."/>
        </authorList>
    </citation>
    <scope>NUCLEOTIDE SEQUENCE [LARGE SCALE GENOMIC DNA]</scope>
</reference>
<organism evidence="2 3">
    <name type="scientific">Candidatus Gottesmanbacteria bacterium GW2011_GWA1_47_8</name>
    <dbReference type="NCBI Taxonomy" id="1618438"/>
    <lineage>
        <taxon>Bacteria</taxon>
        <taxon>Candidatus Gottesmaniibacteriota</taxon>
    </lineage>
</organism>
<evidence type="ECO:0000313" key="2">
    <source>
        <dbReference type="EMBL" id="KKU80763.1"/>
    </source>
</evidence>
<accession>A0A0G1VRF8</accession>
<feature type="transmembrane region" description="Helical" evidence="1">
    <location>
        <begin position="71"/>
        <end position="95"/>
    </location>
</feature>
<feature type="transmembrane region" description="Helical" evidence="1">
    <location>
        <begin position="34"/>
        <end position="59"/>
    </location>
</feature>